<dbReference type="AlphaFoldDB" id="H8I798"/>
<accession>H8I798</accession>
<evidence type="ECO:0000313" key="2">
    <source>
        <dbReference type="Proteomes" id="UP000005233"/>
    </source>
</evidence>
<dbReference type="GeneID" id="11972178"/>
<dbReference type="RefSeq" id="WP_014406595.1">
    <property type="nucleotide sequence ID" value="NC_017034.1"/>
</dbReference>
<evidence type="ECO:0000313" key="1">
    <source>
        <dbReference type="EMBL" id="AFD00764.1"/>
    </source>
</evidence>
<dbReference type="EMBL" id="CP003243">
    <property type="protein sequence ID" value="AFD00764.1"/>
    <property type="molecule type" value="Genomic_DNA"/>
</dbReference>
<dbReference type="HOGENOM" id="CLU_2820822_0_0_2"/>
<sequence>MSDGIEEIVVPCPCCGKLHRVKAKEIRENKFVKVDCGATLGSVGLLRRLEEAEKRAVERRGRLYKL</sequence>
<gene>
    <name evidence="1" type="ordered locus">Mtc_2024</name>
</gene>
<dbReference type="OrthoDB" id="378129at2157"/>
<proteinExistence type="predicted"/>
<protein>
    <submittedName>
        <fullName evidence="1">Uncharacterized protein</fullName>
    </submittedName>
</protein>
<name>H8I798_METCZ</name>
<keyword evidence="2" id="KW-1185">Reference proteome</keyword>
<dbReference type="KEGG" id="mez:Mtc_2024"/>
<dbReference type="eggNOG" id="arCOG11696">
    <property type="taxonomic scope" value="Archaea"/>
</dbReference>
<organism evidence="1 2">
    <name type="scientific">Methanocella conradii (strain DSM 24694 / JCM 17849 / CGMCC 1.5162 / HZ254)</name>
    <dbReference type="NCBI Taxonomy" id="1041930"/>
    <lineage>
        <taxon>Archaea</taxon>
        <taxon>Methanobacteriati</taxon>
        <taxon>Methanobacteriota</taxon>
        <taxon>Stenosarchaea group</taxon>
        <taxon>Methanomicrobia</taxon>
        <taxon>Methanocellales</taxon>
        <taxon>Methanocellaceae</taxon>
        <taxon>Methanocella</taxon>
    </lineage>
</organism>
<dbReference type="Proteomes" id="UP000005233">
    <property type="component" value="Chromosome"/>
</dbReference>
<dbReference type="STRING" id="1041930.Mtc_2024"/>
<reference evidence="1 2" key="1">
    <citation type="journal article" date="2012" name="J. Bacteriol.">
        <title>Complete genome sequence of a thermophilic methanogen, Methanocella conradii HZ254, isolated from Chinese rice field soil.</title>
        <authorList>
            <person name="Lu Z."/>
            <person name="Lu Y."/>
        </authorList>
    </citation>
    <scope>NUCLEOTIDE SEQUENCE [LARGE SCALE GENOMIC DNA]</scope>
    <source>
        <strain evidence="2">DSM 24694 / JCM 17849 / CGMCC 1.5162 / HZ254</strain>
    </source>
</reference>